<feature type="compositionally biased region" description="Basic and acidic residues" evidence="1">
    <location>
        <begin position="123"/>
        <end position="139"/>
    </location>
</feature>
<feature type="compositionally biased region" description="Polar residues" evidence="1">
    <location>
        <begin position="45"/>
        <end position="58"/>
    </location>
</feature>
<feature type="region of interest" description="Disordered" evidence="1">
    <location>
        <begin position="1"/>
        <end position="61"/>
    </location>
</feature>
<sequence>MLEQHGSPISEEKQPATKRGRCEVESELNDVVDGEHMDADFDTTMRGTESCNRSTNGQVHAENLREEPKQIENGDSTVKLSFRDTLMGQANGSIRSRFTALQEIQDEDTNVNYVEPTTLTQQPKDDSSHRQTMARRSEEPAVILENKQSCSILPQ</sequence>
<feature type="region of interest" description="Disordered" evidence="1">
    <location>
        <begin position="116"/>
        <end position="155"/>
    </location>
</feature>
<evidence type="ECO:0000313" key="2">
    <source>
        <dbReference type="EMBL" id="KAK8501628.1"/>
    </source>
</evidence>
<keyword evidence="3" id="KW-1185">Reference proteome</keyword>
<evidence type="ECO:0000256" key="1">
    <source>
        <dbReference type="SAM" id="MobiDB-lite"/>
    </source>
</evidence>
<reference evidence="2 3" key="1">
    <citation type="journal article" date="2024" name="G3 (Bethesda)">
        <title>Genome assembly of Hibiscus sabdariffa L. provides insights into metabolisms of medicinal natural products.</title>
        <authorList>
            <person name="Kim T."/>
        </authorList>
    </citation>
    <scope>NUCLEOTIDE SEQUENCE [LARGE SCALE GENOMIC DNA]</scope>
    <source>
        <strain evidence="2">TK-2024</strain>
        <tissue evidence="2">Old leaves</tissue>
    </source>
</reference>
<dbReference type="EMBL" id="JBBPBM010000183">
    <property type="protein sequence ID" value="KAK8501628.1"/>
    <property type="molecule type" value="Genomic_DNA"/>
</dbReference>
<feature type="compositionally biased region" description="Basic and acidic residues" evidence="1">
    <location>
        <begin position="10"/>
        <end position="24"/>
    </location>
</feature>
<accession>A0ABR2B438</accession>
<dbReference type="Proteomes" id="UP001472677">
    <property type="component" value="Unassembled WGS sequence"/>
</dbReference>
<name>A0ABR2B438_9ROSI</name>
<proteinExistence type="predicted"/>
<evidence type="ECO:0000313" key="3">
    <source>
        <dbReference type="Proteomes" id="UP001472677"/>
    </source>
</evidence>
<comment type="caution">
    <text evidence="2">The sequence shown here is derived from an EMBL/GenBank/DDBJ whole genome shotgun (WGS) entry which is preliminary data.</text>
</comment>
<organism evidence="2 3">
    <name type="scientific">Hibiscus sabdariffa</name>
    <name type="common">roselle</name>
    <dbReference type="NCBI Taxonomy" id="183260"/>
    <lineage>
        <taxon>Eukaryota</taxon>
        <taxon>Viridiplantae</taxon>
        <taxon>Streptophyta</taxon>
        <taxon>Embryophyta</taxon>
        <taxon>Tracheophyta</taxon>
        <taxon>Spermatophyta</taxon>
        <taxon>Magnoliopsida</taxon>
        <taxon>eudicotyledons</taxon>
        <taxon>Gunneridae</taxon>
        <taxon>Pentapetalae</taxon>
        <taxon>rosids</taxon>
        <taxon>malvids</taxon>
        <taxon>Malvales</taxon>
        <taxon>Malvaceae</taxon>
        <taxon>Malvoideae</taxon>
        <taxon>Hibiscus</taxon>
    </lineage>
</organism>
<protein>
    <submittedName>
        <fullName evidence="2">Uncharacterized protein</fullName>
    </submittedName>
</protein>
<feature type="compositionally biased region" description="Polar residues" evidence="1">
    <location>
        <begin position="146"/>
        <end position="155"/>
    </location>
</feature>
<gene>
    <name evidence="2" type="ORF">V6N12_047105</name>
</gene>